<dbReference type="EMBL" id="KK113148">
    <property type="protein sequence ID" value="KFM59465.1"/>
    <property type="molecule type" value="Genomic_DNA"/>
</dbReference>
<feature type="chain" id="PRO_5001829327" description="Saposin B-type domain-containing protein" evidence="2">
    <location>
        <begin position="26"/>
        <end position="180"/>
    </location>
</feature>
<keyword evidence="5" id="KW-1185">Reference proteome</keyword>
<dbReference type="InterPro" id="IPR008139">
    <property type="entry name" value="SaposinB_dom"/>
</dbReference>
<evidence type="ECO:0000256" key="1">
    <source>
        <dbReference type="ARBA" id="ARBA00023157"/>
    </source>
</evidence>
<dbReference type="OrthoDB" id="5984892at2759"/>
<evidence type="ECO:0000259" key="3">
    <source>
        <dbReference type="PROSITE" id="PS50015"/>
    </source>
</evidence>
<name>A0A087T2X6_STEMI</name>
<evidence type="ECO:0000256" key="2">
    <source>
        <dbReference type="SAM" id="SignalP"/>
    </source>
</evidence>
<sequence length="180" mass="20521">MRSLELFCILLCISLIYITYTPATAQQQKIGQPLLCHGCVATLKELHKVLRDSSGRKKAVAQSLDRLCQINNFVSYTFSPPKMIKACNYIVDTYKKELTENLIEYYRKFKTAENLPLQEKFCDHVIKACEGVRRPTKDSEMKPHGFSVDDVNKKLQDVQEKGFTSIESEVDAALEKPLTP</sequence>
<dbReference type="Proteomes" id="UP000054359">
    <property type="component" value="Unassembled WGS sequence"/>
</dbReference>
<dbReference type="PROSITE" id="PS50015">
    <property type="entry name" value="SAP_B"/>
    <property type="match status" value="1"/>
</dbReference>
<evidence type="ECO:0000313" key="4">
    <source>
        <dbReference type="EMBL" id="KFM59465.1"/>
    </source>
</evidence>
<protein>
    <recommendedName>
        <fullName evidence="3">Saposin B-type domain-containing protein</fullName>
    </recommendedName>
</protein>
<evidence type="ECO:0000313" key="5">
    <source>
        <dbReference type="Proteomes" id="UP000054359"/>
    </source>
</evidence>
<proteinExistence type="predicted"/>
<dbReference type="SUPFAM" id="SSF47862">
    <property type="entry name" value="Saposin"/>
    <property type="match status" value="1"/>
</dbReference>
<dbReference type="AlphaFoldDB" id="A0A087T2X6"/>
<dbReference type="InterPro" id="IPR011001">
    <property type="entry name" value="Saposin-like"/>
</dbReference>
<feature type="domain" description="Saposin B-type" evidence="3">
    <location>
        <begin position="32"/>
        <end position="133"/>
    </location>
</feature>
<feature type="non-terminal residue" evidence="4">
    <location>
        <position position="180"/>
    </location>
</feature>
<reference evidence="4 5" key="1">
    <citation type="submission" date="2013-11" db="EMBL/GenBank/DDBJ databases">
        <title>Genome sequencing of Stegodyphus mimosarum.</title>
        <authorList>
            <person name="Bechsgaard J."/>
        </authorList>
    </citation>
    <scope>NUCLEOTIDE SEQUENCE [LARGE SCALE GENOMIC DNA]</scope>
</reference>
<feature type="signal peptide" evidence="2">
    <location>
        <begin position="1"/>
        <end position="25"/>
    </location>
</feature>
<dbReference type="Gene3D" id="1.10.225.10">
    <property type="entry name" value="Saposin-like"/>
    <property type="match status" value="1"/>
</dbReference>
<keyword evidence="1" id="KW-1015">Disulfide bond</keyword>
<gene>
    <name evidence="4" type="ORF">X975_14941</name>
</gene>
<dbReference type="OMA" id="FYKKYKV"/>
<keyword evidence="2" id="KW-0732">Signal</keyword>
<organism evidence="4 5">
    <name type="scientific">Stegodyphus mimosarum</name>
    <name type="common">African social velvet spider</name>
    <dbReference type="NCBI Taxonomy" id="407821"/>
    <lineage>
        <taxon>Eukaryota</taxon>
        <taxon>Metazoa</taxon>
        <taxon>Ecdysozoa</taxon>
        <taxon>Arthropoda</taxon>
        <taxon>Chelicerata</taxon>
        <taxon>Arachnida</taxon>
        <taxon>Araneae</taxon>
        <taxon>Araneomorphae</taxon>
        <taxon>Entelegynae</taxon>
        <taxon>Eresoidea</taxon>
        <taxon>Eresidae</taxon>
        <taxon>Stegodyphus</taxon>
    </lineage>
</organism>
<accession>A0A087T2X6</accession>